<dbReference type="EMBL" id="JABCKV010000411">
    <property type="protein sequence ID" value="KAG5641027.1"/>
    <property type="molecule type" value="Genomic_DNA"/>
</dbReference>
<name>A0A9P7FYS3_9AGAR</name>
<comment type="caution">
    <text evidence="1">The sequence shown here is derived from an EMBL/GenBank/DDBJ whole genome shotgun (WGS) entry which is preliminary data.</text>
</comment>
<evidence type="ECO:0000313" key="2">
    <source>
        <dbReference type="Proteomes" id="UP000775547"/>
    </source>
</evidence>
<organism evidence="1 2">
    <name type="scientific">Asterophora parasitica</name>
    <dbReference type="NCBI Taxonomy" id="117018"/>
    <lineage>
        <taxon>Eukaryota</taxon>
        <taxon>Fungi</taxon>
        <taxon>Dikarya</taxon>
        <taxon>Basidiomycota</taxon>
        <taxon>Agaricomycotina</taxon>
        <taxon>Agaricomycetes</taxon>
        <taxon>Agaricomycetidae</taxon>
        <taxon>Agaricales</taxon>
        <taxon>Tricholomatineae</taxon>
        <taxon>Lyophyllaceae</taxon>
        <taxon>Asterophora</taxon>
    </lineage>
</organism>
<dbReference type="SUPFAM" id="SSF52047">
    <property type="entry name" value="RNI-like"/>
    <property type="match status" value="1"/>
</dbReference>
<dbReference type="AlphaFoldDB" id="A0A9P7FYS3"/>
<sequence length="364" mass="39767">MDLAEPEVVASAVAEVLAEAPHLNVLCIDKFVQDMCVAEPRLGEILTSCNHLTDLTLTDVGVDSLHSFSGLRGLRQLTLVAYGAMNQVIWDNYLHIPEDSSVGTLIFDSSSTLESISLIGFSLKSLFNDPTISFPKVHSIHYLRCEANLEDQERAFPAMRNVHADPMPFSETTLSSFAPFWFDLESIGADLSFICGFRNCRTLRRVAIMDHLLGPLSLDARLLLNQLASKNHLVSLSLTVPDPTSVVLESILKEAYELVFLEIVLVPQESLAEAVTVRAMLTVPVAIRQPSPSLATTTVLSALSTFLARAFALLFHSNCTSRPPLGGRRGEGTSGRLPFATDTAEAGESAAKRLAQAREWPKVY</sequence>
<evidence type="ECO:0000313" key="1">
    <source>
        <dbReference type="EMBL" id="KAG5641027.1"/>
    </source>
</evidence>
<reference evidence="1" key="2">
    <citation type="submission" date="2021-10" db="EMBL/GenBank/DDBJ databases">
        <title>Phylogenomics reveals ancestral predisposition of the termite-cultivated fungus Termitomyces towards a domesticated lifestyle.</title>
        <authorList>
            <person name="Auxier B."/>
            <person name="Grum-Grzhimaylo A."/>
            <person name="Cardenas M.E."/>
            <person name="Lodge J.D."/>
            <person name="Laessoe T."/>
            <person name="Pedersen O."/>
            <person name="Smith M.E."/>
            <person name="Kuyper T.W."/>
            <person name="Franco-Molano E.A."/>
            <person name="Baroni T.J."/>
            <person name="Aanen D.K."/>
        </authorList>
    </citation>
    <scope>NUCLEOTIDE SEQUENCE</scope>
    <source>
        <strain evidence="1">AP01</strain>
        <tissue evidence="1">Mycelium</tissue>
    </source>
</reference>
<gene>
    <name evidence="1" type="ORF">DXG03_006359</name>
</gene>
<accession>A0A9P7FYS3</accession>
<protein>
    <submittedName>
        <fullName evidence="1">Uncharacterized protein</fullName>
    </submittedName>
</protein>
<dbReference type="Proteomes" id="UP000775547">
    <property type="component" value="Unassembled WGS sequence"/>
</dbReference>
<keyword evidence="2" id="KW-1185">Reference proteome</keyword>
<proteinExistence type="predicted"/>
<reference evidence="1" key="1">
    <citation type="submission" date="2020-07" db="EMBL/GenBank/DDBJ databases">
        <authorList>
            <person name="Nieuwenhuis M."/>
            <person name="Van De Peppel L.J.J."/>
        </authorList>
    </citation>
    <scope>NUCLEOTIDE SEQUENCE</scope>
    <source>
        <strain evidence="1">AP01</strain>
        <tissue evidence="1">Mycelium</tissue>
    </source>
</reference>